<dbReference type="Proteomes" id="UP000241074">
    <property type="component" value="Chromosome"/>
</dbReference>
<dbReference type="OrthoDB" id="5752864at2"/>
<gene>
    <name evidence="5" type="ORF">C7S18_08045</name>
</gene>
<name>A0A2P1PQM0_9GAMM</name>
<reference evidence="5 6" key="1">
    <citation type="submission" date="2018-03" db="EMBL/GenBank/DDBJ databases">
        <title>Ahniella affigens gen. nov., sp. nov., a gammaproteobacterium isolated from sandy soil near a stream.</title>
        <authorList>
            <person name="Ko Y."/>
            <person name="Kim J.-H."/>
        </authorList>
    </citation>
    <scope>NUCLEOTIDE SEQUENCE [LARGE SCALE GENOMIC DNA]</scope>
    <source>
        <strain evidence="5 6">D13</strain>
    </source>
</reference>
<comment type="subcellular location">
    <subcellularLocation>
        <location evidence="1">Cell envelope</location>
    </subcellularLocation>
</comment>
<organism evidence="5 6">
    <name type="scientific">Ahniella affigens</name>
    <dbReference type="NCBI Taxonomy" id="2021234"/>
    <lineage>
        <taxon>Bacteria</taxon>
        <taxon>Pseudomonadati</taxon>
        <taxon>Pseudomonadota</taxon>
        <taxon>Gammaproteobacteria</taxon>
        <taxon>Lysobacterales</taxon>
        <taxon>Rhodanobacteraceae</taxon>
        <taxon>Ahniella</taxon>
    </lineage>
</organism>
<dbReference type="Gene3D" id="1.10.287.470">
    <property type="entry name" value="Helix hairpin bin"/>
    <property type="match status" value="1"/>
</dbReference>
<dbReference type="AlphaFoldDB" id="A0A2P1PQM0"/>
<dbReference type="InterPro" id="IPR050465">
    <property type="entry name" value="UPF0194_transport"/>
</dbReference>
<reference evidence="5 6" key="2">
    <citation type="submission" date="2018-03" db="EMBL/GenBank/DDBJ databases">
        <authorList>
            <person name="Keele B.F."/>
        </authorList>
    </citation>
    <scope>NUCLEOTIDE SEQUENCE [LARGE SCALE GENOMIC DNA]</scope>
    <source>
        <strain evidence="5 6">D13</strain>
    </source>
</reference>
<evidence type="ECO:0000256" key="4">
    <source>
        <dbReference type="SAM" id="Phobius"/>
    </source>
</evidence>
<evidence type="ECO:0000313" key="6">
    <source>
        <dbReference type="Proteomes" id="UP000241074"/>
    </source>
</evidence>
<keyword evidence="4" id="KW-0812">Transmembrane</keyword>
<dbReference type="GO" id="GO:0030313">
    <property type="term" value="C:cell envelope"/>
    <property type="evidence" value="ECO:0007669"/>
    <property type="project" value="UniProtKB-SubCell"/>
</dbReference>
<keyword evidence="2 3" id="KW-0175">Coiled coil</keyword>
<accession>A0A2P1PQM0</accession>
<evidence type="ECO:0000256" key="2">
    <source>
        <dbReference type="ARBA" id="ARBA00023054"/>
    </source>
</evidence>
<sequence>MIKDTSTTDIARPVKQFRSKLPLLALIGGSLVVAAAFAYPTYRDWSDTDRSYPMDRVRIAEVQRGAFEQSVAADGKIVAEIKPTLFAPAEGVVTLSVKPGDMVQKGQVLAIVANSDLQTQLKQSETALVKAEIEQARRELETRQLVLEGEQNRSVSLVKLEAARRNLERYKKALRDQTVSRENFEKVQDELEIVERTDSSVEASNKLLAERLEFELRSRELEIKQQRVLTEDFRRQVDELTVRAPISGQIGTVLVADQDSVTPNQAVMTVVDLTAYGVLIQVPEGYAKDLTVGLATVITYEGRPYRGEITSMSAEVIANAIEARAKFVEKPEGDLKQNQRVSLKIFFRTIDDTVKLARGPFLEAGGGKVAYVVDGNQARAVPISLGAIGTSEVEVLSGLKPGDRVVISNTQVFENASKVLLR</sequence>
<feature type="coiled-coil region" evidence="3">
    <location>
        <begin position="114"/>
        <end position="180"/>
    </location>
</feature>
<dbReference type="KEGG" id="xba:C7S18_08045"/>
<dbReference type="RefSeq" id="WP_106891071.1">
    <property type="nucleotide sequence ID" value="NZ_CP027860.1"/>
</dbReference>
<evidence type="ECO:0000256" key="1">
    <source>
        <dbReference type="ARBA" id="ARBA00004196"/>
    </source>
</evidence>
<proteinExistence type="predicted"/>
<dbReference type="PANTHER" id="PTHR32347">
    <property type="entry name" value="EFFLUX SYSTEM COMPONENT YKNX-RELATED"/>
    <property type="match status" value="1"/>
</dbReference>
<keyword evidence="4" id="KW-0472">Membrane</keyword>
<feature type="transmembrane region" description="Helical" evidence="4">
    <location>
        <begin position="21"/>
        <end position="42"/>
    </location>
</feature>
<keyword evidence="4" id="KW-1133">Transmembrane helix</keyword>
<dbReference type="PANTHER" id="PTHR32347:SF14">
    <property type="entry name" value="EFFLUX SYSTEM COMPONENT YKNX-RELATED"/>
    <property type="match status" value="1"/>
</dbReference>
<evidence type="ECO:0000313" key="5">
    <source>
        <dbReference type="EMBL" id="AVP97147.1"/>
    </source>
</evidence>
<keyword evidence="6" id="KW-1185">Reference proteome</keyword>
<dbReference type="Gene3D" id="2.40.420.20">
    <property type="match status" value="1"/>
</dbReference>
<dbReference type="Gene3D" id="2.40.30.170">
    <property type="match status" value="1"/>
</dbReference>
<evidence type="ECO:0000256" key="3">
    <source>
        <dbReference type="SAM" id="Coils"/>
    </source>
</evidence>
<dbReference type="EMBL" id="CP027860">
    <property type="protein sequence ID" value="AVP97147.1"/>
    <property type="molecule type" value="Genomic_DNA"/>
</dbReference>
<dbReference type="Gene3D" id="2.40.50.100">
    <property type="match status" value="1"/>
</dbReference>
<protein>
    <submittedName>
        <fullName evidence="5">Uncharacterized protein</fullName>
    </submittedName>
</protein>